<gene>
    <name evidence="1" type="ORF">NBR_LOCUS7313</name>
</gene>
<organism evidence="3">
    <name type="scientific">Nippostrongylus brasiliensis</name>
    <name type="common">Rat hookworm</name>
    <dbReference type="NCBI Taxonomy" id="27835"/>
    <lineage>
        <taxon>Eukaryota</taxon>
        <taxon>Metazoa</taxon>
        <taxon>Ecdysozoa</taxon>
        <taxon>Nematoda</taxon>
        <taxon>Chromadorea</taxon>
        <taxon>Rhabditida</taxon>
        <taxon>Rhabditina</taxon>
        <taxon>Rhabditomorpha</taxon>
        <taxon>Strongyloidea</taxon>
        <taxon>Heligmosomidae</taxon>
        <taxon>Nippostrongylus</taxon>
    </lineage>
</organism>
<reference evidence="3" key="1">
    <citation type="submission" date="2017-02" db="UniProtKB">
        <authorList>
            <consortium name="WormBaseParasite"/>
        </authorList>
    </citation>
    <scope>IDENTIFICATION</scope>
</reference>
<evidence type="ECO:0000313" key="3">
    <source>
        <dbReference type="WBParaSite" id="NBR_0000731201-mRNA-1"/>
    </source>
</evidence>
<accession>A0A0N4XWM7</accession>
<name>A0A0N4XWM7_NIPBR</name>
<dbReference type="AlphaFoldDB" id="A0A0N4XWM7"/>
<evidence type="ECO:0000313" key="2">
    <source>
        <dbReference type="Proteomes" id="UP000271162"/>
    </source>
</evidence>
<keyword evidence="2" id="KW-1185">Reference proteome</keyword>
<dbReference type="Proteomes" id="UP000271162">
    <property type="component" value="Unassembled WGS sequence"/>
</dbReference>
<sequence>MKTLKELYALMICRHKANLRAQKLEAYLNGSVHGCLGGYYAAENENHEQQAILQWTIAGTCRGMEAATPPAVGFGYDM</sequence>
<proteinExistence type="predicted"/>
<dbReference type="EMBL" id="UYSL01019878">
    <property type="protein sequence ID" value="VDL70902.1"/>
    <property type="molecule type" value="Genomic_DNA"/>
</dbReference>
<reference evidence="1 2" key="2">
    <citation type="submission" date="2018-11" db="EMBL/GenBank/DDBJ databases">
        <authorList>
            <consortium name="Pathogen Informatics"/>
        </authorList>
    </citation>
    <scope>NUCLEOTIDE SEQUENCE [LARGE SCALE GENOMIC DNA]</scope>
</reference>
<evidence type="ECO:0000313" key="1">
    <source>
        <dbReference type="EMBL" id="VDL70902.1"/>
    </source>
</evidence>
<protein>
    <submittedName>
        <fullName evidence="3">SCP domain-containing protein</fullName>
    </submittedName>
</protein>
<dbReference type="WBParaSite" id="NBR_0000731201-mRNA-1">
    <property type="protein sequence ID" value="NBR_0000731201-mRNA-1"/>
    <property type="gene ID" value="NBR_0000731201"/>
</dbReference>